<keyword evidence="1" id="KW-1277">Toxin-antitoxin system</keyword>
<dbReference type="Gene3D" id="3.30.2310.20">
    <property type="entry name" value="RelE-like"/>
    <property type="match status" value="1"/>
</dbReference>
<dbReference type="Pfam" id="PF05016">
    <property type="entry name" value="ParE_toxin"/>
    <property type="match status" value="1"/>
</dbReference>
<reference evidence="2 3" key="1">
    <citation type="submission" date="2018-06" db="EMBL/GenBank/DDBJ databases">
        <authorList>
            <consortium name="Pathogen Informatics"/>
            <person name="Doyle S."/>
        </authorList>
    </citation>
    <scope>NUCLEOTIDE SEQUENCE [LARGE SCALE GENOMIC DNA]</scope>
    <source>
        <strain evidence="2 3">NCTC11544</strain>
    </source>
</reference>
<dbReference type="EMBL" id="UGYN01000002">
    <property type="protein sequence ID" value="SUI91769.1"/>
    <property type="molecule type" value="Genomic_DNA"/>
</dbReference>
<accession>A0A2X2J6S2</accession>
<evidence type="ECO:0000256" key="1">
    <source>
        <dbReference type="ARBA" id="ARBA00022649"/>
    </source>
</evidence>
<dbReference type="InterPro" id="IPR035093">
    <property type="entry name" value="RelE/ParE_toxin_dom_sf"/>
</dbReference>
<dbReference type="GeneID" id="74950665"/>
<evidence type="ECO:0000313" key="3">
    <source>
        <dbReference type="Proteomes" id="UP000255529"/>
    </source>
</evidence>
<dbReference type="RefSeq" id="WP_112362704.1">
    <property type="nucleotide sequence ID" value="NZ_CAMIRW010000013.1"/>
</dbReference>
<organism evidence="2 3">
    <name type="scientific">Serratia quinivorans</name>
    <dbReference type="NCBI Taxonomy" id="137545"/>
    <lineage>
        <taxon>Bacteria</taxon>
        <taxon>Pseudomonadati</taxon>
        <taxon>Pseudomonadota</taxon>
        <taxon>Gammaproteobacteria</taxon>
        <taxon>Enterobacterales</taxon>
        <taxon>Yersiniaceae</taxon>
        <taxon>Serratia</taxon>
    </lineage>
</organism>
<gene>
    <name evidence="2" type="ORF">NCTC11544_05423</name>
</gene>
<dbReference type="InterPro" id="IPR007712">
    <property type="entry name" value="RelE/ParE_toxin"/>
</dbReference>
<evidence type="ECO:0000313" key="2">
    <source>
        <dbReference type="EMBL" id="SUI91769.1"/>
    </source>
</evidence>
<protein>
    <submittedName>
        <fullName evidence="2">Plasmid stabilisation system protein</fullName>
    </submittedName>
</protein>
<sequence>MKEQLDIEYTATAKSTLVEIIRHLKANNVPPMPVVGEIITAFEARVSQFSTGCQICPELLKIGCDKYRECNTVNGYRVIYSLEDSLITVHAFLAQKQDIQQILFNRLIAP</sequence>
<name>A0A2X2J6S2_9GAMM</name>
<proteinExistence type="predicted"/>
<dbReference type="Proteomes" id="UP000255529">
    <property type="component" value="Unassembled WGS sequence"/>
</dbReference>
<dbReference type="AlphaFoldDB" id="A0A2X2J6S2"/>